<name>A0ABU5E068_9PROT</name>
<keyword evidence="1" id="KW-0812">Transmembrane</keyword>
<feature type="transmembrane region" description="Helical" evidence="1">
    <location>
        <begin position="236"/>
        <end position="265"/>
    </location>
</feature>
<proteinExistence type="predicted"/>
<sequence>MKRAALRAALAVFLCLAAFPAFPDQAPYPKDEAALRQELREMNWLIGPDGFQVEASHSTVKPPAGFSTLLGKDAQRYEYLINGIEFPQTEFVVYDPDRQVEVAIEFRPEGFVKDDDWSDIDPDDFLRQLIEGQKEANKERAANGQEPFDVIGWIEKPTYDKATHVAHYVLELGDAQQHWPNAVAVKLGREGYHKFIWVGDMEQYKMDGPQVLASVLDGHSYDAGYRYIDVKEGDKVAAYGIAGLVAAVAGVKLGKGLLAGAFAFLAIAGKKLAILVIPLAAGVWAGVKRFFRRS</sequence>
<dbReference type="Pfam" id="PF09935">
    <property type="entry name" value="DUF2167"/>
    <property type="match status" value="1"/>
</dbReference>
<evidence type="ECO:0000313" key="3">
    <source>
        <dbReference type="EMBL" id="MDY0872935.1"/>
    </source>
</evidence>
<reference evidence="3 4" key="1">
    <citation type="journal article" date="2013" name="Antonie Van Leeuwenhoek">
        <title>Dongia rigui sp. nov., isolated from freshwater of a large wetland in Korea.</title>
        <authorList>
            <person name="Baik K.S."/>
            <person name="Hwang Y.M."/>
            <person name="Choi J.S."/>
            <person name="Kwon J."/>
            <person name="Seong C.N."/>
        </authorList>
    </citation>
    <scope>NUCLEOTIDE SEQUENCE [LARGE SCALE GENOMIC DNA]</scope>
    <source>
        <strain evidence="3 4">04SU4-P</strain>
    </source>
</reference>
<comment type="caution">
    <text evidence="3">The sequence shown here is derived from an EMBL/GenBank/DDBJ whole genome shotgun (WGS) entry which is preliminary data.</text>
</comment>
<dbReference type="Proteomes" id="UP001271769">
    <property type="component" value="Unassembled WGS sequence"/>
</dbReference>
<evidence type="ECO:0000313" key="4">
    <source>
        <dbReference type="Proteomes" id="UP001271769"/>
    </source>
</evidence>
<keyword evidence="4" id="KW-1185">Reference proteome</keyword>
<feature type="transmembrane region" description="Helical" evidence="1">
    <location>
        <begin position="272"/>
        <end position="291"/>
    </location>
</feature>
<dbReference type="EMBL" id="JAXCLX010000002">
    <property type="protein sequence ID" value="MDY0872935.1"/>
    <property type="molecule type" value="Genomic_DNA"/>
</dbReference>
<feature type="chain" id="PRO_5045098148" evidence="2">
    <location>
        <begin position="24"/>
        <end position="294"/>
    </location>
</feature>
<dbReference type="RefSeq" id="WP_320501405.1">
    <property type="nucleotide sequence ID" value="NZ_JAXCLX010000002.1"/>
</dbReference>
<evidence type="ECO:0000256" key="1">
    <source>
        <dbReference type="SAM" id="Phobius"/>
    </source>
</evidence>
<protein>
    <submittedName>
        <fullName evidence="3">DUF2167 domain-containing protein</fullName>
    </submittedName>
</protein>
<gene>
    <name evidence="3" type="ORF">SMD31_13415</name>
</gene>
<keyword evidence="1" id="KW-0472">Membrane</keyword>
<keyword evidence="1" id="KW-1133">Transmembrane helix</keyword>
<dbReference type="InterPro" id="IPR018682">
    <property type="entry name" value="DUF2167_membr"/>
</dbReference>
<organism evidence="3 4">
    <name type="scientific">Dongia rigui</name>
    <dbReference type="NCBI Taxonomy" id="940149"/>
    <lineage>
        <taxon>Bacteria</taxon>
        <taxon>Pseudomonadati</taxon>
        <taxon>Pseudomonadota</taxon>
        <taxon>Alphaproteobacteria</taxon>
        <taxon>Rhodospirillales</taxon>
        <taxon>Dongiaceae</taxon>
        <taxon>Dongia</taxon>
    </lineage>
</organism>
<keyword evidence="2" id="KW-0732">Signal</keyword>
<accession>A0ABU5E068</accession>
<evidence type="ECO:0000256" key="2">
    <source>
        <dbReference type="SAM" id="SignalP"/>
    </source>
</evidence>
<feature type="signal peptide" evidence="2">
    <location>
        <begin position="1"/>
        <end position="23"/>
    </location>
</feature>